<dbReference type="Proteomes" id="UP000433406">
    <property type="component" value="Unassembled WGS sequence"/>
</dbReference>
<sequence length="192" mass="21418">MTEPTDLRARAADLPKGDVVAVLLEQHDRIREMFRTVLDSEEEHRQRDFDRLRAFLAVHETAEEMILRPVTARTDADVADARNREEAASNVVLAELEHLDAASEEFGDRLRAFQEMVVAHAEAEEREELPRILETCDDPMRQVMGKALLAAEAVAPTHPHPSTAGSPAAQWIAGPIASLVDRTRDAIRAVTR</sequence>
<dbReference type="PANTHER" id="PTHR35585:SF1">
    <property type="entry name" value="HHE DOMAIN PROTEIN (AFU_ORTHOLOGUE AFUA_4G00730)"/>
    <property type="match status" value="1"/>
</dbReference>
<evidence type="ECO:0000259" key="1">
    <source>
        <dbReference type="Pfam" id="PF01814"/>
    </source>
</evidence>
<dbReference type="InterPro" id="IPR012312">
    <property type="entry name" value="Hemerythrin-like"/>
</dbReference>
<dbReference type="Pfam" id="PF01814">
    <property type="entry name" value="Hemerythrin"/>
    <property type="match status" value="1"/>
</dbReference>
<dbReference type="EMBL" id="WLCI01000005">
    <property type="protein sequence ID" value="MTB94572.1"/>
    <property type="molecule type" value="Genomic_DNA"/>
</dbReference>
<comment type="caution">
    <text evidence="2">The sequence shown here is derived from an EMBL/GenBank/DDBJ whole genome shotgun (WGS) entry which is preliminary data.</text>
</comment>
<reference evidence="2 3" key="1">
    <citation type="submission" date="2019-10" db="EMBL/GenBank/DDBJ databases">
        <title>Nocardioides novel species isolated from the excrement of Marmot.</title>
        <authorList>
            <person name="Zhang G."/>
        </authorList>
    </citation>
    <scope>NUCLEOTIDE SEQUENCE [LARGE SCALE GENOMIC DNA]</scope>
    <source>
        <strain evidence="3">zg-579</strain>
    </source>
</reference>
<proteinExistence type="predicted"/>
<dbReference type="AlphaFoldDB" id="A0A6I3J5L6"/>
<evidence type="ECO:0000313" key="3">
    <source>
        <dbReference type="Proteomes" id="UP000433406"/>
    </source>
</evidence>
<feature type="domain" description="Hemerythrin-like" evidence="1">
    <location>
        <begin position="19"/>
        <end position="131"/>
    </location>
</feature>
<gene>
    <name evidence="2" type="ORF">GGQ22_05710</name>
</gene>
<evidence type="ECO:0000313" key="2">
    <source>
        <dbReference type="EMBL" id="MTB94572.1"/>
    </source>
</evidence>
<dbReference type="RefSeq" id="WP_154614342.1">
    <property type="nucleotide sequence ID" value="NZ_CP053660.1"/>
</dbReference>
<organism evidence="2 3">
    <name type="scientific">Nocardioides marmotae</name>
    <dbReference type="NCBI Taxonomy" id="2663857"/>
    <lineage>
        <taxon>Bacteria</taxon>
        <taxon>Bacillati</taxon>
        <taxon>Actinomycetota</taxon>
        <taxon>Actinomycetes</taxon>
        <taxon>Propionibacteriales</taxon>
        <taxon>Nocardioidaceae</taxon>
        <taxon>Nocardioides</taxon>
    </lineage>
</organism>
<dbReference type="PANTHER" id="PTHR35585">
    <property type="entry name" value="HHE DOMAIN PROTEIN (AFU_ORTHOLOGUE AFUA_4G00730)"/>
    <property type="match status" value="1"/>
</dbReference>
<keyword evidence="3" id="KW-1185">Reference proteome</keyword>
<name>A0A6I3J5L6_9ACTN</name>
<protein>
    <submittedName>
        <fullName evidence="2">Hemerythrin domain-containing protein</fullName>
    </submittedName>
</protein>
<accession>A0A6I3J5L6</accession>